<evidence type="ECO:0000256" key="7">
    <source>
        <dbReference type="ARBA" id="ARBA00022989"/>
    </source>
</evidence>
<evidence type="ECO:0000256" key="21">
    <source>
        <dbReference type="ARBA" id="ARBA00049911"/>
    </source>
</evidence>
<comment type="catalytic activity">
    <reaction evidence="20">
        <text>a 3-O-[N-acetyl-beta-D-glucosaminyl-(1-&gt;3)-N-acetyl-alpha-D-galactosaminyl]-L-threonyl-[protein] + UDP-N-acetyl-alpha-D-glucosamine = 3-O-[N-acetyl-beta-D-glucosaminyl-(1-&gt;3)-[N-acetyl-beta-D-glucosaminyl-(1-&gt;6)]-N-acetyl-alpha-D-galactosaminyl]-L-threonyl-[protein] + UDP + H(+)</text>
        <dbReference type="Rhea" id="RHEA:56192"/>
        <dbReference type="Rhea" id="RHEA-COMP:11692"/>
        <dbReference type="Rhea" id="RHEA-COMP:14413"/>
        <dbReference type="ChEBI" id="CHEBI:15378"/>
        <dbReference type="ChEBI" id="CHEBI:57705"/>
        <dbReference type="ChEBI" id="CHEBI:58223"/>
        <dbReference type="ChEBI" id="CHEBI:87080"/>
        <dbReference type="ChEBI" id="CHEBI:139580"/>
        <dbReference type="EC" id="2.4.1.148"/>
    </reaction>
</comment>
<dbReference type="Pfam" id="PF02485">
    <property type="entry name" value="Branch"/>
    <property type="match status" value="1"/>
</dbReference>
<dbReference type="PANTHER" id="PTHR19297:SF81">
    <property type="entry name" value="BETA-1,3-GALACTOSYL-O-GLYCOSYL-GLYCOPROTEIN BETA-1,6-N-ACETYLGLUCOSAMINYLTRANSFERASE 3"/>
    <property type="match status" value="1"/>
</dbReference>
<comment type="function">
    <text evidence="22">Glycosyltransferase that can synthesize all known mucin beta 6 N-acetylglucosaminides. Mediates core 2 and core 4 O-glycan branching, 2 important steps in mucin-type biosynthesis. Also has I-branching enzyme activity by converting linear into branched poly-N-acetyllactosaminoglycans, leading to introduce the blood group I antigen during embryonic development.</text>
</comment>
<evidence type="ECO:0000256" key="16">
    <source>
        <dbReference type="ARBA" id="ARBA00041719"/>
    </source>
</evidence>
<keyword evidence="3" id="KW-0328">Glycosyltransferase</keyword>
<evidence type="ECO:0000256" key="5">
    <source>
        <dbReference type="ARBA" id="ARBA00022692"/>
    </source>
</evidence>
<evidence type="ECO:0000256" key="19">
    <source>
        <dbReference type="ARBA" id="ARBA00049870"/>
    </source>
</evidence>
<keyword evidence="24" id="KW-1185">Reference proteome</keyword>
<evidence type="ECO:0000256" key="11">
    <source>
        <dbReference type="ARBA" id="ARBA00038150"/>
    </source>
</evidence>
<dbReference type="GO" id="GO:0003829">
    <property type="term" value="F:beta-1,3-galactosyl-O-glycosyl-glycoprotein beta-1,6-N-acetylglucosaminyltransferase activity"/>
    <property type="evidence" value="ECO:0007669"/>
    <property type="project" value="UniProtKB-EC"/>
</dbReference>
<dbReference type="EC" id="2.4.1.102" evidence="14"/>
<keyword evidence="8" id="KW-0472">Membrane</keyword>
<comment type="subcellular location">
    <subcellularLocation>
        <location evidence="1">Golgi apparatus membrane</location>
        <topology evidence="1">Single-pass type II membrane protein</topology>
    </subcellularLocation>
</comment>
<comment type="catalytic activity">
    <reaction evidence="19">
        <text>a 3-O-[beta-D-galactosyl-(1-&gt;3)-N-acetyl-alpha-D-galactosaminyl]-L-threonyl-[protein] + UDP-N-acetyl-alpha-D-glucosamine = a 3-O-{beta-D-galactosyl-(1-&gt;3)-[N-acetyl-beta-D-glucosaminyl-(1-&gt;6)]-N-acetyl-alpha-D-galactosaminyl}-L-threonyl-[protein] + UDP + H(+)</text>
        <dbReference type="Rhea" id="RHEA:56216"/>
        <dbReference type="Rhea" id="RHEA-COMP:13923"/>
        <dbReference type="Rhea" id="RHEA-COMP:14420"/>
        <dbReference type="ChEBI" id="CHEBI:15378"/>
        <dbReference type="ChEBI" id="CHEBI:57705"/>
        <dbReference type="ChEBI" id="CHEBI:58223"/>
        <dbReference type="ChEBI" id="CHEBI:137950"/>
        <dbReference type="ChEBI" id="CHEBI:139607"/>
        <dbReference type="EC" id="2.4.1.102"/>
    </reaction>
</comment>
<accession>A0A8C5M5B4</accession>
<evidence type="ECO:0000256" key="20">
    <source>
        <dbReference type="ARBA" id="ARBA00049876"/>
    </source>
</evidence>
<comment type="pathway">
    <text evidence="2">Protein modification; protein glycosylation.</text>
</comment>
<evidence type="ECO:0000313" key="24">
    <source>
        <dbReference type="Proteomes" id="UP000694569"/>
    </source>
</evidence>
<evidence type="ECO:0000256" key="4">
    <source>
        <dbReference type="ARBA" id="ARBA00022679"/>
    </source>
</evidence>
<keyword evidence="4" id="KW-0808">Transferase</keyword>
<evidence type="ECO:0000256" key="17">
    <source>
        <dbReference type="ARBA" id="ARBA00047621"/>
    </source>
</evidence>
<evidence type="ECO:0000256" key="3">
    <source>
        <dbReference type="ARBA" id="ARBA00022676"/>
    </source>
</evidence>
<keyword evidence="6" id="KW-0735">Signal-anchor</keyword>
<evidence type="ECO:0000256" key="22">
    <source>
        <dbReference type="ARBA" id="ARBA00055416"/>
    </source>
</evidence>
<evidence type="ECO:0000256" key="6">
    <source>
        <dbReference type="ARBA" id="ARBA00022968"/>
    </source>
</evidence>
<evidence type="ECO:0000256" key="18">
    <source>
        <dbReference type="ARBA" id="ARBA00048927"/>
    </source>
</evidence>
<dbReference type="AlphaFoldDB" id="A0A8C5M5B4"/>
<reference evidence="23" key="2">
    <citation type="submission" date="2025-09" db="UniProtKB">
        <authorList>
            <consortium name="Ensembl"/>
        </authorList>
    </citation>
    <scope>IDENTIFICATION</scope>
</reference>
<dbReference type="GeneTree" id="ENSGT00940000159331"/>
<dbReference type="EC" id="2.4.1.150" evidence="12"/>
<evidence type="ECO:0000256" key="13">
    <source>
        <dbReference type="ARBA" id="ARBA00038912"/>
    </source>
</evidence>
<sequence length="401" mass="46247">MFTCDFKRSKSRFVYKLFLGSLLTFTGSLKKVNCSKILKGDEKAIEDGLRQNLDNKKTAAHLSELGYLNLTDDCDHFKVFRKYLTFPTSREEETFPIAYSIVAHEKIEMFERLLRAIYAPQNVYCVHVDKKSPDVFKEAVRAITSCFDNVFVVSKLEKVVYASWSRVQADLNCMEDLLKSKVEWRYLLNTCGSDFPLKTNAEIVKVLKVLNGKNNMESEVPSSYKQNRWKFHHEVSDEVKQTTIQKSKPPIDSPVFSGNAYFVVSREFVKYVFEEPKIQAFIEWSKDTYSPDEHLWATLNRMPGVPGSSPPNSKYALTDMNALARMVKWVYEEGDLQKGGAYPKCTGIHRRSVCVYGTGDLSWLIQQHHLLANKFDPDVDDVALQCLEEHLRYKSIYKKDL</sequence>
<name>A0A8C5M5B4_9ANUR</name>
<dbReference type="Proteomes" id="UP000694569">
    <property type="component" value="Unplaced"/>
</dbReference>
<evidence type="ECO:0000256" key="14">
    <source>
        <dbReference type="ARBA" id="ARBA00038948"/>
    </source>
</evidence>
<comment type="catalytic activity">
    <reaction evidence="17">
        <text>a beta-D-Gal-(1-&gt;4)-beta-D-GlcNAc-(1-&gt;3)-beta-D-Gal-(1-&gt;4)-beta-D-GlcNAc derivative + UDP-N-acetyl-alpha-D-glucosamine = a beta-D-Gal-(1-&gt;4)-beta-D-GlcNAc-(1-&gt;3)-[beta-D-GlcNAc-(1-&gt;6)]-beta-D-Gal-(1-&gt;4)-N-acetyl-beta-D-GlcNAc derivative + UDP + H(+)</text>
        <dbReference type="Rhea" id="RHEA:54820"/>
        <dbReference type="ChEBI" id="CHEBI:15378"/>
        <dbReference type="ChEBI" id="CHEBI:57705"/>
        <dbReference type="ChEBI" id="CHEBI:58223"/>
        <dbReference type="ChEBI" id="CHEBI:138371"/>
        <dbReference type="ChEBI" id="CHEBI:138372"/>
        <dbReference type="EC" id="2.4.1.150"/>
    </reaction>
</comment>
<dbReference type="GO" id="GO:0047225">
    <property type="term" value="F:acetylgalactosaminyl-O-glycosyl-glycoprotein beta-1,6-N-acetylglucosaminyltransferase activity"/>
    <property type="evidence" value="ECO:0007669"/>
    <property type="project" value="UniProtKB-EC"/>
</dbReference>
<dbReference type="OrthoDB" id="2019572at2759"/>
<organism evidence="23 24">
    <name type="scientific">Leptobrachium leishanense</name>
    <name type="common">Leishan spiny toad</name>
    <dbReference type="NCBI Taxonomy" id="445787"/>
    <lineage>
        <taxon>Eukaryota</taxon>
        <taxon>Metazoa</taxon>
        <taxon>Chordata</taxon>
        <taxon>Craniata</taxon>
        <taxon>Vertebrata</taxon>
        <taxon>Euteleostomi</taxon>
        <taxon>Amphibia</taxon>
        <taxon>Batrachia</taxon>
        <taxon>Anura</taxon>
        <taxon>Pelobatoidea</taxon>
        <taxon>Megophryidae</taxon>
        <taxon>Leptobrachium</taxon>
    </lineage>
</organism>
<dbReference type="PANTHER" id="PTHR19297">
    <property type="entry name" value="GLYCOSYLTRANSFERASE 14 FAMILY MEMBER"/>
    <property type="match status" value="1"/>
</dbReference>
<evidence type="ECO:0000256" key="15">
    <source>
        <dbReference type="ARBA" id="ARBA00039292"/>
    </source>
</evidence>
<evidence type="ECO:0000256" key="8">
    <source>
        <dbReference type="ARBA" id="ARBA00023136"/>
    </source>
</evidence>
<evidence type="ECO:0000256" key="10">
    <source>
        <dbReference type="ARBA" id="ARBA00023180"/>
    </source>
</evidence>
<dbReference type="Ensembl" id="ENSLLET00000007206.1">
    <property type="protein sequence ID" value="ENSLLEP00000006925.1"/>
    <property type="gene ID" value="ENSLLEG00000004370.1"/>
</dbReference>
<dbReference type="GO" id="GO:0000139">
    <property type="term" value="C:Golgi membrane"/>
    <property type="evidence" value="ECO:0007669"/>
    <property type="project" value="UniProtKB-SubCell"/>
</dbReference>
<comment type="catalytic activity">
    <reaction evidence="21">
        <text>a 3-O-[beta-D-galactosyl-(1-&gt;3)-N-acetyl-alpha-D-galactosaminyl]-L-seryl-[protein] + UDP-N-acetyl-alpha-D-glucosamine = 3-O-{beta-D-galactosyl-(1-&gt;3)-[N-acetyl-beta-D-glucosaminyl-(1-&gt;6)]-N-acetyl-alpha-D-galactosaminyl}-L-seryl-[protein] + UDP + H(+)</text>
        <dbReference type="Rhea" id="RHEA:56212"/>
        <dbReference type="Rhea" id="RHEA-COMP:13922"/>
        <dbReference type="Rhea" id="RHEA-COMP:14419"/>
        <dbReference type="ChEBI" id="CHEBI:15378"/>
        <dbReference type="ChEBI" id="CHEBI:57705"/>
        <dbReference type="ChEBI" id="CHEBI:58223"/>
        <dbReference type="ChEBI" id="CHEBI:137949"/>
        <dbReference type="ChEBI" id="CHEBI:139605"/>
        <dbReference type="EC" id="2.4.1.102"/>
    </reaction>
</comment>
<protein>
    <recommendedName>
        <fullName evidence="15">Beta-1,3-galactosyl-O-glycosyl-glycoprotein beta-1,6-N-acetylglucosaminyltransferase 3</fullName>
        <ecNumber evidence="14">2.4.1.102</ecNumber>
        <ecNumber evidence="13">2.4.1.148</ecNumber>
        <ecNumber evidence="12">2.4.1.150</ecNumber>
    </recommendedName>
    <alternativeName>
        <fullName evidence="16">C2GnT-mucin type</fullName>
    </alternativeName>
</protein>
<dbReference type="GO" id="GO:0008109">
    <property type="term" value="F:N-acetyllactosaminide beta-1,6-N-acetylglucosaminyltransferase activity"/>
    <property type="evidence" value="ECO:0007669"/>
    <property type="project" value="UniProtKB-EC"/>
</dbReference>
<dbReference type="EC" id="2.4.1.148" evidence="13"/>
<comment type="catalytic activity">
    <reaction evidence="18">
        <text>3-O-[N-acetyl-beta-D-glucosaminyl-(1-&gt;3)-N-acetyl-alpha-D-galactosaminyl]-L-seryl-[protein] + UDP-N-acetyl-alpha-D-glucosamine = 3-O-[N-acetyl-beta-D-glucosaminyl-(1-&gt;3)-[N-acetyl-beta-D-glucosaminyl-(1-&gt;6)]-N-acetyl-alpha-D-galactosaminyl]-L-seryl-[protein] + UDP + H(+)</text>
        <dbReference type="Rhea" id="RHEA:56188"/>
        <dbReference type="Rhea" id="RHEA-COMP:11691"/>
        <dbReference type="Rhea" id="RHEA-COMP:14412"/>
        <dbReference type="ChEBI" id="CHEBI:15378"/>
        <dbReference type="ChEBI" id="CHEBI:57705"/>
        <dbReference type="ChEBI" id="CHEBI:58223"/>
        <dbReference type="ChEBI" id="CHEBI:87079"/>
        <dbReference type="ChEBI" id="CHEBI:139581"/>
        <dbReference type="EC" id="2.4.1.148"/>
    </reaction>
</comment>
<evidence type="ECO:0000256" key="1">
    <source>
        <dbReference type="ARBA" id="ARBA00004323"/>
    </source>
</evidence>
<proteinExistence type="inferred from homology"/>
<keyword evidence="7" id="KW-1133">Transmembrane helix</keyword>
<reference evidence="23" key="1">
    <citation type="submission" date="2025-08" db="UniProtKB">
        <authorList>
            <consortium name="Ensembl"/>
        </authorList>
    </citation>
    <scope>IDENTIFICATION</scope>
</reference>
<evidence type="ECO:0000313" key="23">
    <source>
        <dbReference type="Ensembl" id="ENSLLEP00000006925.1"/>
    </source>
</evidence>
<keyword evidence="5" id="KW-0812">Transmembrane</keyword>
<comment type="similarity">
    <text evidence="11">Belongs to the glycosyltransferase 14 family.</text>
</comment>
<keyword evidence="10" id="KW-0325">Glycoprotein</keyword>
<evidence type="ECO:0000256" key="2">
    <source>
        <dbReference type="ARBA" id="ARBA00004922"/>
    </source>
</evidence>
<keyword evidence="9" id="KW-1015">Disulfide bond</keyword>
<evidence type="ECO:0000256" key="12">
    <source>
        <dbReference type="ARBA" id="ARBA00038907"/>
    </source>
</evidence>
<dbReference type="InterPro" id="IPR003406">
    <property type="entry name" value="Glyco_trans_14"/>
</dbReference>
<evidence type="ECO:0000256" key="9">
    <source>
        <dbReference type="ARBA" id="ARBA00023157"/>
    </source>
</evidence>